<feature type="compositionally biased region" description="Basic and acidic residues" evidence="1">
    <location>
        <begin position="1"/>
        <end position="20"/>
    </location>
</feature>
<dbReference type="GO" id="GO:0032259">
    <property type="term" value="P:methylation"/>
    <property type="evidence" value="ECO:0007669"/>
    <property type="project" value="UniProtKB-KW"/>
</dbReference>
<dbReference type="PANTHER" id="PTHR42912">
    <property type="entry name" value="METHYLTRANSFERASE"/>
    <property type="match status" value="1"/>
</dbReference>
<name>A0A7V0T7F4_UNCW3</name>
<accession>A0A7V0T7F4</accession>
<evidence type="ECO:0000256" key="1">
    <source>
        <dbReference type="SAM" id="MobiDB-lite"/>
    </source>
</evidence>
<evidence type="ECO:0000313" key="3">
    <source>
        <dbReference type="EMBL" id="HDR00548.1"/>
    </source>
</evidence>
<dbReference type="Pfam" id="PF08241">
    <property type="entry name" value="Methyltransf_11"/>
    <property type="match status" value="1"/>
</dbReference>
<gene>
    <name evidence="3" type="ORF">ENN51_09745</name>
</gene>
<dbReference type="Gene3D" id="3.40.50.150">
    <property type="entry name" value="Vaccinia Virus protein VP39"/>
    <property type="match status" value="1"/>
</dbReference>
<feature type="region of interest" description="Disordered" evidence="1">
    <location>
        <begin position="1"/>
        <end position="26"/>
    </location>
</feature>
<reference evidence="3" key="1">
    <citation type="journal article" date="2020" name="mSystems">
        <title>Genome- and Community-Level Interaction Insights into Carbon Utilization and Element Cycling Functions of Hydrothermarchaeota in Hydrothermal Sediment.</title>
        <authorList>
            <person name="Zhou Z."/>
            <person name="Liu Y."/>
            <person name="Xu W."/>
            <person name="Pan J."/>
            <person name="Luo Z.H."/>
            <person name="Li M."/>
        </authorList>
    </citation>
    <scope>NUCLEOTIDE SEQUENCE [LARGE SCALE GENOMIC DNA]</scope>
    <source>
        <strain evidence="3">SpSt-1182</strain>
    </source>
</reference>
<dbReference type="Proteomes" id="UP000885672">
    <property type="component" value="Unassembled WGS sequence"/>
</dbReference>
<dbReference type="AlphaFoldDB" id="A0A7V0T7F4"/>
<dbReference type="InterPro" id="IPR029063">
    <property type="entry name" value="SAM-dependent_MTases_sf"/>
</dbReference>
<dbReference type="InterPro" id="IPR050508">
    <property type="entry name" value="Methyltransf_Superfamily"/>
</dbReference>
<keyword evidence="3" id="KW-0808">Transferase</keyword>
<dbReference type="InterPro" id="IPR013216">
    <property type="entry name" value="Methyltransf_11"/>
</dbReference>
<comment type="caution">
    <text evidence="3">The sequence shown here is derived from an EMBL/GenBank/DDBJ whole genome shotgun (WGS) entry which is preliminary data.</text>
</comment>
<protein>
    <submittedName>
        <fullName evidence="3">Class I SAM-dependent methyltransferase</fullName>
    </submittedName>
</protein>
<dbReference type="GO" id="GO:0008757">
    <property type="term" value="F:S-adenosylmethionine-dependent methyltransferase activity"/>
    <property type="evidence" value="ECO:0007669"/>
    <property type="project" value="InterPro"/>
</dbReference>
<dbReference type="SUPFAM" id="SSF53335">
    <property type="entry name" value="S-adenosyl-L-methionine-dependent methyltransferases"/>
    <property type="match status" value="1"/>
</dbReference>
<dbReference type="CDD" id="cd02440">
    <property type="entry name" value="AdoMet_MTases"/>
    <property type="match status" value="1"/>
</dbReference>
<feature type="domain" description="Methyltransferase type 11" evidence="2">
    <location>
        <begin position="66"/>
        <end position="150"/>
    </location>
</feature>
<keyword evidence="3" id="KW-0489">Methyltransferase</keyword>
<organism evidence="3">
    <name type="scientific">candidate division WOR-3 bacterium</name>
    <dbReference type="NCBI Taxonomy" id="2052148"/>
    <lineage>
        <taxon>Bacteria</taxon>
        <taxon>Bacteria division WOR-3</taxon>
    </lineage>
</organism>
<dbReference type="PANTHER" id="PTHR42912:SF80">
    <property type="entry name" value="METHYLTRANSFERASE DOMAIN-CONTAINING PROTEIN"/>
    <property type="match status" value="1"/>
</dbReference>
<sequence length="235" mass="25994">MSGRDRRAGDTRRVSEDRKPVMSPESPFDALAEKYDGWYDGKGRFAFRTELAALRPLLTGLDKPWLEIGVGTGRFAQALGITHGIDPSEELLKLARARGIEVLWGEGEETAYRAQSFGTVFLLTTWAFLSDRQAVLRECRRILKPGGRVVNAYLDRDGSWGRGYDAKARAGHPLFGKARFATHPEVVAEFEQAGYAVERTVSALFLGPGECDRVEEPREGYVPGASFVTVIARAD</sequence>
<proteinExistence type="predicted"/>
<evidence type="ECO:0000259" key="2">
    <source>
        <dbReference type="Pfam" id="PF08241"/>
    </source>
</evidence>
<dbReference type="EMBL" id="DSBX01000375">
    <property type="protein sequence ID" value="HDR00548.1"/>
    <property type="molecule type" value="Genomic_DNA"/>
</dbReference>